<evidence type="ECO:0000313" key="2">
    <source>
        <dbReference type="EMBL" id="ROT39293.1"/>
    </source>
</evidence>
<feature type="compositionally biased region" description="Basic and acidic residues" evidence="1">
    <location>
        <begin position="39"/>
        <end position="55"/>
    </location>
</feature>
<proteinExistence type="predicted"/>
<accession>A0A3N2PXN5</accession>
<dbReference type="Proteomes" id="UP000272025">
    <property type="component" value="Unassembled WGS sequence"/>
</dbReference>
<dbReference type="EMBL" id="ML119054">
    <property type="protein sequence ID" value="ROT39293.1"/>
    <property type="molecule type" value="Genomic_DNA"/>
</dbReference>
<evidence type="ECO:0000313" key="3">
    <source>
        <dbReference type="Proteomes" id="UP000272025"/>
    </source>
</evidence>
<gene>
    <name evidence="2" type="ORF">SODALDRAFT_323700</name>
</gene>
<organism evidence="2 3">
    <name type="scientific">Sodiomyces alkalinus (strain CBS 110278 / VKM F-3762 / F11)</name>
    <name type="common">Alkaliphilic filamentous fungus</name>
    <dbReference type="NCBI Taxonomy" id="1314773"/>
    <lineage>
        <taxon>Eukaryota</taxon>
        <taxon>Fungi</taxon>
        <taxon>Dikarya</taxon>
        <taxon>Ascomycota</taxon>
        <taxon>Pezizomycotina</taxon>
        <taxon>Sordariomycetes</taxon>
        <taxon>Hypocreomycetidae</taxon>
        <taxon>Glomerellales</taxon>
        <taxon>Plectosphaerellaceae</taxon>
        <taxon>Sodiomyces</taxon>
    </lineage>
</organism>
<feature type="region of interest" description="Disordered" evidence="1">
    <location>
        <begin position="26"/>
        <end position="115"/>
    </location>
</feature>
<keyword evidence="3" id="KW-1185">Reference proteome</keyword>
<dbReference type="GeneID" id="39578303"/>
<protein>
    <submittedName>
        <fullName evidence="2">Uncharacterized protein</fullName>
    </submittedName>
</protein>
<evidence type="ECO:0000256" key="1">
    <source>
        <dbReference type="SAM" id="MobiDB-lite"/>
    </source>
</evidence>
<name>A0A3N2PXN5_SODAK</name>
<feature type="compositionally biased region" description="Basic and acidic residues" evidence="1">
    <location>
        <begin position="66"/>
        <end position="84"/>
    </location>
</feature>
<reference evidence="2 3" key="1">
    <citation type="journal article" date="2018" name="Mol. Ecol.">
        <title>The obligate alkalophilic soda-lake fungus Sodiomyces alkalinus has shifted to a protein diet.</title>
        <authorList>
            <person name="Grum-Grzhimaylo A.A."/>
            <person name="Falkoski D.L."/>
            <person name="van den Heuvel J."/>
            <person name="Valero-Jimenez C.A."/>
            <person name="Min B."/>
            <person name="Choi I.G."/>
            <person name="Lipzen A."/>
            <person name="Daum C.G."/>
            <person name="Aanen D.K."/>
            <person name="Tsang A."/>
            <person name="Henrissat B."/>
            <person name="Bilanenko E.N."/>
            <person name="de Vries R.P."/>
            <person name="van Kan J.A.L."/>
            <person name="Grigoriev I.V."/>
            <person name="Debets A.J.M."/>
        </authorList>
    </citation>
    <scope>NUCLEOTIDE SEQUENCE [LARGE SCALE GENOMIC DNA]</scope>
    <source>
        <strain evidence="2 3">F11</strain>
    </source>
</reference>
<dbReference type="AlphaFoldDB" id="A0A3N2PXN5"/>
<dbReference type="RefSeq" id="XP_028467099.1">
    <property type="nucleotide sequence ID" value="XM_028609825.1"/>
</dbReference>
<sequence length="244" mass="26948">MAILRPMGTIIPSALEHEVIVITDDSDFDSDPEEGTGFHSDDDVHDNAKPLRDTTPDDYAGVANHCDAEDGRSSHRAKTEDRHAAFTPSATPERASDLDNNQEPDDPPERGYGADVVATTPDIGRLLDEVALLRETIKRIEAKLGIASRTTIHQRKRKRRAPEPRSKKRCKVNIAATRAWLQDTEEGCLEYAWKRGGGGGFSWIRELGRGKREEVAAEVLLAYSGDLLSIELRQNGDGIPVTVR</sequence>